<dbReference type="AlphaFoldDB" id="A0A3Q9G1S1"/>
<proteinExistence type="predicted"/>
<dbReference type="Proteomes" id="UP000267900">
    <property type="component" value="Chromosome"/>
</dbReference>
<sequence>MRSGRNPPRRARAPLSPGSVRRPRPPGLFDRYSPLLLNWARSKAALTVSLSRVETSPPTPRSPLGSRWGPSGDTSPETLDTTGVSRTT</sequence>
<feature type="region of interest" description="Disordered" evidence="1">
    <location>
        <begin position="49"/>
        <end position="88"/>
    </location>
</feature>
<dbReference type="EMBL" id="CP034587">
    <property type="protein sequence ID" value="AZQ74013.1"/>
    <property type="molecule type" value="Genomic_DNA"/>
</dbReference>
<feature type="compositionally biased region" description="Polar residues" evidence="1">
    <location>
        <begin position="72"/>
        <end position="88"/>
    </location>
</feature>
<name>A0A3Q9G1S1_STRLT</name>
<feature type="region of interest" description="Disordered" evidence="1">
    <location>
        <begin position="1"/>
        <end position="28"/>
    </location>
</feature>
<reference evidence="2 3" key="1">
    <citation type="submission" date="2018-12" db="EMBL/GenBank/DDBJ databases">
        <title>The whole draft genome of Streptomyce luteoverticillatus CGMCC 15060.</title>
        <authorList>
            <person name="Feng Z."/>
            <person name="Chen G."/>
            <person name="Zhang J."/>
            <person name="Zhu H."/>
            <person name="Yu X."/>
            <person name="Zhang W."/>
            <person name="Zhang X."/>
        </authorList>
    </citation>
    <scope>NUCLEOTIDE SEQUENCE [LARGE SCALE GENOMIC DNA]</scope>
    <source>
        <strain evidence="2 3">CGMCC 15060</strain>
    </source>
</reference>
<evidence type="ECO:0000313" key="2">
    <source>
        <dbReference type="EMBL" id="AZQ74013.1"/>
    </source>
</evidence>
<evidence type="ECO:0000313" key="3">
    <source>
        <dbReference type="Proteomes" id="UP000267900"/>
    </source>
</evidence>
<gene>
    <name evidence="2" type="ORF">EKH77_24805</name>
</gene>
<protein>
    <submittedName>
        <fullName evidence="2">Uncharacterized protein</fullName>
    </submittedName>
</protein>
<organism evidence="2 3">
    <name type="scientific">Streptomyces luteoverticillatus</name>
    <name type="common">Streptoverticillium luteoverticillatus</name>
    <dbReference type="NCBI Taxonomy" id="66425"/>
    <lineage>
        <taxon>Bacteria</taxon>
        <taxon>Bacillati</taxon>
        <taxon>Actinomycetota</taxon>
        <taxon>Actinomycetes</taxon>
        <taxon>Kitasatosporales</taxon>
        <taxon>Streptomycetaceae</taxon>
        <taxon>Streptomyces</taxon>
    </lineage>
</organism>
<keyword evidence="3" id="KW-1185">Reference proteome</keyword>
<evidence type="ECO:0000256" key="1">
    <source>
        <dbReference type="SAM" id="MobiDB-lite"/>
    </source>
</evidence>
<accession>A0A3Q9G1S1</accession>